<evidence type="ECO:0000259" key="11">
    <source>
        <dbReference type="PROSITE" id="PS51794"/>
    </source>
</evidence>
<sequence length="354" mass="40414">MKEERQNEFINILKILSPGTLLREGLDNILYAKTGALIVLSDSDEVLSLIDGGFNIYSEYTPAYIYELAKMDGAIIVSSDLKKILYANTQLIPDASISTLETGTRHRTAQRVAKQTGSIVIAISQRKNLITVYKDDIKYIVRDSREVLANANQALNALEKYVLVFQKIINNLTRLELHDSVTLVDVVTAIQRVEMIMRIVDEIEIYIFELGIEGRLIEMQLKELIKNIEEDGIDLIRDYAKEETNTKTIYRNIQKLSKNELLDLNNISKLLGYNSNSLADTLVFTKGYRVLNKIAKIPNSVIENLINHFKQLRFIERASFKELDEVEGIGTVRAKTIKNGIEKLKEQYLFHNEI</sequence>
<keyword evidence="5 10" id="KW-0227">DNA damage</keyword>
<dbReference type="EC" id="2.7.7.85" evidence="10"/>
<keyword evidence="6 10" id="KW-0067">ATP-binding</keyword>
<dbReference type="InterPro" id="IPR023763">
    <property type="entry name" value="DNA_integrity_scanning_protein"/>
</dbReference>
<dbReference type="Gene3D" id="3.40.1700.10">
    <property type="entry name" value="DNA integrity scanning protein, DisA, N-terminal domain"/>
    <property type="match status" value="1"/>
</dbReference>
<dbReference type="SUPFAM" id="SSF143597">
    <property type="entry name" value="YojJ-like"/>
    <property type="match status" value="1"/>
</dbReference>
<dbReference type="InterPro" id="IPR018906">
    <property type="entry name" value="DNA_integrity_scan_DisA_link"/>
</dbReference>
<evidence type="ECO:0000256" key="3">
    <source>
        <dbReference type="ARBA" id="ARBA00022695"/>
    </source>
</evidence>
<evidence type="ECO:0000256" key="5">
    <source>
        <dbReference type="ARBA" id="ARBA00022763"/>
    </source>
</evidence>
<feature type="binding site" evidence="10">
    <location>
        <begin position="104"/>
        <end position="108"/>
    </location>
    <ligand>
        <name>ATP</name>
        <dbReference type="ChEBI" id="CHEBI:30616"/>
    </ligand>
</feature>
<dbReference type="Gene3D" id="1.10.150.20">
    <property type="entry name" value="5' to 3' exonuclease, C-terminal subdomain"/>
    <property type="match status" value="1"/>
</dbReference>
<evidence type="ECO:0000313" key="13">
    <source>
        <dbReference type="Proteomes" id="UP000627166"/>
    </source>
</evidence>
<evidence type="ECO:0000256" key="6">
    <source>
        <dbReference type="ARBA" id="ARBA00022840"/>
    </source>
</evidence>
<dbReference type="Gene3D" id="1.20.1260.110">
    <property type="entry name" value="DNA integrity scanning linker region"/>
    <property type="match status" value="1"/>
</dbReference>
<feature type="binding site" evidence="10">
    <location>
        <position position="91"/>
    </location>
    <ligand>
        <name>ATP</name>
        <dbReference type="ChEBI" id="CHEBI:30616"/>
    </ligand>
</feature>
<comment type="caution">
    <text evidence="12">The sequence shown here is derived from an EMBL/GenBank/DDBJ whole genome shotgun (WGS) entry which is preliminary data.</text>
</comment>
<dbReference type="PANTHER" id="PTHR34185">
    <property type="entry name" value="DIADENYLATE CYCLASE"/>
    <property type="match status" value="1"/>
</dbReference>
<proteinExistence type="inferred from homology"/>
<dbReference type="Pfam" id="PF02457">
    <property type="entry name" value="DAC"/>
    <property type="match status" value="1"/>
</dbReference>
<evidence type="ECO:0000256" key="9">
    <source>
        <dbReference type="ARBA" id="ARBA00023204"/>
    </source>
</evidence>
<evidence type="ECO:0000256" key="10">
    <source>
        <dbReference type="HAMAP-Rule" id="MF_01438"/>
    </source>
</evidence>
<protein>
    <recommendedName>
        <fullName evidence="10">DNA integrity scanning protein DisA</fullName>
    </recommendedName>
    <alternativeName>
        <fullName evidence="10">Cyclic di-AMP synthase</fullName>
        <shortName evidence="10">c-di-AMP synthase</shortName>
    </alternativeName>
    <alternativeName>
        <fullName evidence="10">Diadenylate cyclase</fullName>
        <ecNumber evidence="10">2.7.7.85</ecNumber>
    </alternativeName>
</protein>
<evidence type="ECO:0000256" key="2">
    <source>
        <dbReference type="ARBA" id="ARBA00022679"/>
    </source>
</evidence>
<name>A0ABR8YUJ5_9CLOT</name>
<dbReference type="HAMAP" id="MF_01438">
    <property type="entry name" value="DisA"/>
    <property type="match status" value="1"/>
</dbReference>
<evidence type="ECO:0000313" key="12">
    <source>
        <dbReference type="EMBL" id="MBD8047663.1"/>
    </source>
</evidence>
<keyword evidence="7 10" id="KW-0460">Magnesium</keyword>
<comment type="similarity">
    <text evidence="10">Belongs to the DisA family.</text>
</comment>
<keyword evidence="8 10" id="KW-0238">DNA-binding</keyword>
<keyword evidence="4 10" id="KW-0547">Nucleotide-binding</keyword>
<dbReference type="InterPro" id="IPR010994">
    <property type="entry name" value="RuvA_2-like"/>
</dbReference>
<dbReference type="InterPro" id="IPR038331">
    <property type="entry name" value="DisA_sf"/>
</dbReference>
<dbReference type="InterPro" id="IPR050338">
    <property type="entry name" value="DisA"/>
</dbReference>
<dbReference type="RefSeq" id="WP_191740630.1">
    <property type="nucleotide sequence ID" value="NZ_JACSQB010000091.1"/>
</dbReference>
<dbReference type="PANTHER" id="PTHR34185:SF3">
    <property type="entry name" value="DNA INTEGRITY SCANNING PROTEIN DISA"/>
    <property type="match status" value="1"/>
</dbReference>
<comment type="function">
    <text evidence="10">Has also diadenylate cyclase activity, catalyzing the condensation of 2 ATP molecules into cyclic di-AMP (c-di-AMP). c-di-AMP acts as a signaling molecule that couples DNA integrity with progression of sporulation. The rise in c-di-AMP level generated by DisA while scanning the chromosome, operates as a positive signal that advances sporulation; upon encountering a lesion, the DisA focus arrests at the damaged site and halts c-di-AMP synthesis.</text>
</comment>
<dbReference type="InterPro" id="IPR036888">
    <property type="entry name" value="DNA_integrity_DisA_N_sf"/>
</dbReference>
<gene>
    <name evidence="10 12" type="primary">disA</name>
    <name evidence="12" type="ORF">H9637_11530</name>
</gene>
<dbReference type="SUPFAM" id="SSF47781">
    <property type="entry name" value="RuvA domain 2-like"/>
    <property type="match status" value="1"/>
</dbReference>
<keyword evidence="3 10" id="KW-0548">Nucleotidyltransferase</keyword>
<dbReference type="EMBL" id="JACSQB010000091">
    <property type="protein sequence ID" value="MBD8047663.1"/>
    <property type="molecule type" value="Genomic_DNA"/>
</dbReference>
<evidence type="ECO:0000256" key="4">
    <source>
        <dbReference type="ARBA" id="ARBA00022741"/>
    </source>
</evidence>
<comment type="function">
    <text evidence="10">Participates in a DNA-damage check-point that is active prior to asymmetric division when DNA is damaged. DisA forms globular foci that rapidly scan along the chromosomes during sporulation, searching for lesions. When a lesion is present, DisA pauses at the lesion site. This triggers a cellular response that culminates in a temporary block in sporulation initiation.</text>
</comment>
<dbReference type="Proteomes" id="UP000627166">
    <property type="component" value="Unassembled WGS sequence"/>
</dbReference>
<feature type="domain" description="DAC" evidence="11">
    <location>
        <begin position="6"/>
        <end position="144"/>
    </location>
</feature>
<dbReference type="InterPro" id="IPR003390">
    <property type="entry name" value="DNA_integrity_scan_DisA_N"/>
</dbReference>
<dbReference type="PROSITE" id="PS51794">
    <property type="entry name" value="DAC"/>
    <property type="match status" value="1"/>
</dbReference>
<evidence type="ECO:0000256" key="1">
    <source>
        <dbReference type="ARBA" id="ARBA00000877"/>
    </source>
</evidence>
<reference evidence="12 13" key="1">
    <citation type="submission" date="2020-08" db="EMBL/GenBank/DDBJ databases">
        <title>A Genomic Blueprint of the Chicken Gut Microbiome.</title>
        <authorList>
            <person name="Gilroy R."/>
            <person name="Ravi A."/>
            <person name="Getino M."/>
            <person name="Pursley I."/>
            <person name="Horton D.L."/>
            <person name="Alikhan N.-F."/>
            <person name="Baker D."/>
            <person name="Gharbi K."/>
            <person name="Hall N."/>
            <person name="Watson M."/>
            <person name="Adriaenssens E.M."/>
            <person name="Foster-Nyarko E."/>
            <person name="Jarju S."/>
            <person name="Secka A."/>
            <person name="Antonio M."/>
            <person name="Oren A."/>
            <person name="Chaudhuri R."/>
            <person name="La Ragione R.M."/>
            <person name="Hildebrand F."/>
            <person name="Pallen M.J."/>
        </authorList>
    </citation>
    <scope>NUCLEOTIDE SEQUENCE [LARGE SCALE GENOMIC DNA]</scope>
    <source>
        <strain evidence="12 13">N37</strain>
    </source>
</reference>
<keyword evidence="9 10" id="KW-0234">DNA repair</keyword>
<feature type="binding site" evidence="10">
    <location>
        <position position="73"/>
    </location>
    <ligand>
        <name>ATP</name>
        <dbReference type="ChEBI" id="CHEBI:30616"/>
    </ligand>
</feature>
<dbReference type="Pfam" id="PF10635">
    <property type="entry name" value="DisA-linker"/>
    <property type="match status" value="1"/>
</dbReference>
<organism evidence="12 13">
    <name type="scientific">Clostridium faecium</name>
    <dbReference type="NCBI Taxonomy" id="2762223"/>
    <lineage>
        <taxon>Bacteria</taxon>
        <taxon>Bacillati</taxon>
        <taxon>Bacillota</taxon>
        <taxon>Clostridia</taxon>
        <taxon>Eubacteriales</taxon>
        <taxon>Clostridiaceae</taxon>
        <taxon>Clostridium</taxon>
    </lineage>
</organism>
<comment type="subunit">
    <text evidence="10">Homooctamer.</text>
</comment>
<keyword evidence="2 10" id="KW-0808">Transferase</keyword>
<evidence type="ECO:0000256" key="8">
    <source>
        <dbReference type="ARBA" id="ARBA00023125"/>
    </source>
</evidence>
<keyword evidence="13" id="KW-1185">Reference proteome</keyword>
<accession>A0ABR8YUJ5</accession>
<comment type="cofactor">
    <cofactor evidence="10">
        <name>Mg(2+)</name>
        <dbReference type="ChEBI" id="CHEBI:18420"/>
    </cofactor>
</comment>
<dbReference type="NCBIfam" id="NF010009">
    <property type="entry name" value="PRK13482.1"/>
    <property type="match status" value="1"/>
</dbReference>
<comment type="catalytic activity">
    <reaction evidence="1 10">
        <text>2 ATP = 3',3'-c-di-AMP + 2 diphosphate</text>
        <dbReference type="Rhea" id="RHEA:35655"/>
        <dbReference type="ChEBI" id="CHEBI:30616"/>
        <dbReference type="ChEBI" id="CHEBI:33019"/>
        <dbReference type="ChEBI" id="CHEBI:71500"/>
        <dbReference type="EC" id="2.7.7.85"/>
    </reaction>
</comment>
<evidence type="ECO:0000256" key="7">
    <source>
        <dbReference type="ARBA" id="ARBA00022842"/>
    </source>
</evidence>